<evidence type="ECO:0000313" key="1">
    <source>
        <dbReference type="EMBL" id="CAF1131255.1"/>
    </source>
</evidence>
<protein>
    <submittedName>
        <fullName evidence="1">Uncharacterized protein</fullName>
    </submittedName>
</protein>
<feature type="non-terminal residue" evidence="1">
    <location>
        <position position="67"/>
    </location>
</feature>
<comment type="caution">
    <text evidence="1">The sequence shown here is derived from an EMBL/GenBank/DDBJ whole genome shotgun (WGS) entry which is preliminary data.</text>
</comment>
<gene>
    <name evidence="1" type="ORF">OXX778_LOCUS22485</name>
</gene>
<organism evidence="1 2">
    <name type="scientific">Brachionus calyciflorus</name>
    <dbReference type="NCBI Taxonomy" id="104777"/>
    <lineage>
        <taxon>Eukaryota</taxon>
        <taxon>Metazoa</taxon>
        <taxon>Spiralia</taxon>
        <taxon>Gnathifera</taxon>
        <taxon>Rotifera</taxon>
        <taxon>Eurotatoria</taxon>
        <taxon>Monogononta</taxon>
        <taxon>Pseudotrocha</taxon>
        <taxon>Ploima</taxon>
        <taxon>Brachionidae</taxon>
        <taxon>Brachionus</taxon>
    </lineage>
</organism>
<dbReference type="EMBL" id="CAJNOC010009639">
    <property type="protein sequence ID" value="CAF1131255.1"/>
    <property type="molecule type" value="Genomic_DNA"/>
</dbReference>
<name>A0A814RAL6_9BILA</name>
<dbReference type="Proteomes" id="UP000663879">
    <property type="component" value="Unassembled WGS sequence"/>
</dbReference>
<accession>A0A814RAL6</accession>
<dbReference type="AlphaFoldDB" id="A0A814RAL6"/>
<sequence>MLSHRRRKLFVCGAENFTLYWVQVNSQPEPAAFPPIRPIQSQQQLVLVLIVKRPSLTISKCMVSNPV</sequence>
<evidence type="ECO:0000313" key="2">
    <source>
        <dbReference type="Proteomes" id="UP000663879"/>
    </source>
</evidence>
<reference evidence="1" key="1">
    <citation type="submission" date="2021-02" db="EMBL/GenBank/DDBJ databases">
        <authorList>
            <person name="Nowell W R."/>
        </authorList>
    </citation>
    <scope>NUCLEOTIDE SEQUENCE</scope>
    <source>
        <strain evidence="1">Ploen Becks lab</strain>
    </source>
</reference>
<keyword evidence="2" id="KW-1185">Reference proteome</keyword>
<proteinExistence type="predicted"/>